<comment type="caution">
    <text evidence="2">The sequence shown here is derived from an EMBL/GenBank/DDBJ whole genome shotgun (WGS) entry which is preliminary data.</text>
</comment>
<reference evidence="2 3" key="1">
    <citation type="submission" date="2020-08" db="EMBL/GenBank/DDBJ databases">
        <title>Genome public.</title>
        <authorList>
            <person name="Liu C."/>
            <person name="Sun Q."/>
        </authorList>
    </citation>
    <scope>NUCLEOTIDE SEQUENCE [LARGE SCALE GENOMIC DNA]</scope>
    <source>
        <strain evidence="2 3">NSJ-46</strain>
    </source>
</reference>
<proteinExistence type="predicted"/>
<dbReference type="CDD" id="cd06325">
    <property type="entry name" value="PBP1_ABC_unchar_transporter"/>
    <property type="match status" value="1"/>
</dbReference>
<sequence length="319" mass="34001">MNRKWRKTALAGLTAAGMMASAVSAEDSSYKIGICQLTQHEALEQATKGFQDYVSEKLGDRVTFDVQNASGEVSNCVTVINAFVSEDVDLILANSTPVLQAAASATDTIPVLGTSVTDYPAALDLEEWNGVAGTNVSGTSDCAPLQQQAEMIVELIPDAKEIGILYCSAEPNSRYQTDIIKSSLEELGCSAEVKEYTFTGTDDIAAVTTTAAENCDVIYIPTDNTAASNAELINNICEPAGVPVICGEKGVCEGCGIATLTIDYYELGQITGEMAVDVLEEGTDISQMAVRQAEQVKKCYVPERCEKLGITIPDDYEKL</sequence>
<organism evidence="2 3">
    <name type="scientific">Jingyaoa shaoxingensis</name>
    <dbReference type="NCBI Taxonomy" id="2763671"/>
    <lineage>
        <taxon>Bacteria</taxon>
        <taxon>Bacillati</taxon>
        <taxon>Bacillota</taxon>
        <taxon>Clostridia</taxon>
        <taxon>Lachnospirales</taxon>
        <taxon>Lachnospiraceae</taxon>
        <taxon>Jingyaoa</taxon>
    </lineage>
</organism>
<dbReference type="PANTHER" id="PTHR35271:SF1">
    <property type="entry name" value="ABC TRANSPORTER, SUBSTRATE-BINDING LIPOPROTEIN"/>
    <property type="match status" value="1"/>
</dbReference>
<feature type="signal peptide" evidence="1">
    <location>
        <begin position="1"/>
        <end position="25"/>
    </location>
</feature>
<dbReference type="Proteomes" id="UP000657421">
    <property type="component" value="Unassembled WGS sequence"/>
</dbReference>
<evidence type="ECO:0000313" key="3">
    <source>
        <dbReference type="Proteomes" id="UP000657421"/>
    </source>
</evidence>
<dbReference type="InterPro" id="IPR007487">
    <property type="entry name" value="ABC_transpt-TYRBP-like"/>
</dbReference>
<protein>
    <submittedName>
        <fullName evidence="2">ABC transporter substrate-binding protein</fullName>
    </submittedName>
</protein>
<feature type="chain" id="PRO_5045565179" evidence="1">
    <location>
        <begin position="26"/>
        <end position="319"/>
    </location>
</feature>
<keyword evidence="1" id="KW-0732">Signal</keyword>
<dbReference type="Pfam" id="PF04392">
    <property type="entry name" value="ABC_sub_bind"/>
    <property type="match status" value="1"/>
</dbReference>
<dbReference type="InterPro" id="IPR028082">
    <property type="entry name" value="Peripla_BP_I"/>
</dbReference>
<dbReference type="SUPFAM" id="SSF53822">
    <property type="entry name" value="Periplasmic binding protein-like I"/>
    <property type="match status" value="1"/>
</dbReference>
<accession>A0ABR7NBP4</accession>
<evidence type="ECO:0000256" key="1">
    <source>
        <dbReference type="SAM" id="SignalP"/>
    </source>
</evidence>
<evidence type="ECO:0000313" key="2">
    <source>
        <dbReference type="EMBL" id="MBC8573148.1"/>
    </source>
</evidence>
<name>A0ABR7NBP4_9FIRM</name>
<dbReference type="PANTHER" id="PTHR35271">
    <property type="entry name" value="ABC TRANSPORTER, SUBSTRATE-BINDING LIPOPROTEIN-RELATED"/>
    <property type="match status" value="1"/>
</dbReference>
<dbReference type="EMBL" id="JACRSZ010000007">
    <property type="protein sequence ID" value="MBC8573148.1"/>
    <property type="molecule type" value="Genomic_DNA"/>
</dbReference>
<dbReference type="Gene3D" id="3.40.50.2300">
    <property type="match status" value="2"/>
</dbReference>
<gene>
    <name evidence="2" type="ORF">H8716_08635</name>
</gene>
<dbReference type="RefSeq" id="WP_249308172.1">
    <property type="nucleotide sequence ID" value="NZ_JACRSZ010000007.1"/>
</dbReference>
<keyword evidence="3" id="KW-1185">Reference proteome</keyword>